<proteinExistence type="predicted"/>
<reference evidence="1" key="1">
    <citation type="submission" date="2021-06" db="EMBL/GenBank/DDBJ databases">
        <authorList>
            <person name="Kallberg Y."/>
            <person name="Tangrot J."/>
            <person name="Rosling A."/>
        </authorList>
    </citation>
    <scope>NUCLEOTIDE SEQUENCE</scope>
    <source>
        <strain evidence="1">MA453B</strain>
    </source>
</reference>
<protein>
    <submittedName>
        <fullName evidence="1">11158_t:CDS:1</fullName>
    </submittedName>
</protein>
<feature type="non-terminal residue" evidence="1">
    <location>
        <position position="86"/>
    </location>
</feature>
<dbReference type="OrthoDB" id="2403490at2759"/>
<evidence type="ECO:0000313" key="2">
    <source>
        <dbReference type="Proteomes" id="UP000789405"/>
    </source>
</evidence>
<evidence type="ECO:0000313" key="1">
    <source>
        <dbReference type="EMBL" id="CAG8769131.1"/>
    </source>
</evidence>
<organism evidence="1 2">
    <name type="scientific">Dentiscutata erythropus</name>
    <dbReference type="NCBI Taxonomy" id="1348616"/>
    <lineage>
        <taxon>Eukaryota</taxon>
        <taxon>Fungi</taxon>
        <taxon>Fungi incertae sedis</taxon>
        <taxon>Mucoromycota</taxon>
        <taxon>Glomeromycotina</taxon>
        <taxon>Glomeromycetes</taxon>
        <taxon>Diversisporales</taxon>
        <taxon>Gigasporaceae</taxon>
        <taxon>Dentiscutata</taxon>
    </lineage>
</organism>
<dbReference type="Proteomes" id="UP000789405">
    <property type="component" value="Unassembled WGS sequence"/>
</dbReference>
<gene>
    <name evidence="1" type="ORF">DERYTH_LOCUS18518</name>
</gene>
<accession>A0A9N9J867</accession>
<feature type="non-terminal residue" evidence="1">
    <location>
        <position position="1"/>
    </location>
</feature>
<dbReference type="EMBL" id="CAJVPY010018893">
    <property type="protein sequence ID" value="CAG8769131.1"/>
    <property type="molecule type" value="Genomic_DNA"/>
</dbReference>
<dbReference type="AlphaFoldDB" id="A0A9N9J867"/>
<comment type="caution">
    <text evidence="1">The sequence shown here is derived from an EMBL/GenBank/DDBJ whole genome shotgun (WGS) entry which is preliminary data.</text>
</comment>
<name>A0A9N9J867_9GLOM</name>
<keyword evidence="2" id="KW-1185">Reference proteome</keyword>
<sequence length="86" mass="9852">NSVDSFMDKIKKESESESFCEGVIDLTIDSFLESDFPNEDLNLSIKNDEHKIFSEEPVINYFTKELTVKDLHFSAVPIEYPATSNE</sequence>